<dbReference type="HOGENOM" id="CLU_404175_0_0_7"/>
<dbReference type="Gene3D" id="3.40.50.410">
    <property type="entry name" value="von Willebrand factor, type A domain"/>
    <property type="match status" value="1"/>
</dbReference>
<dbReference type="InterPro" id="IPR052969">
    <property type="entry name" value="Thr-specific_kinase-like"/>
</dbReference>
<evidence type="ECO:0000259" key="3">
    <source>
        <dbReference type="PROSITE" id="PS50234"/>
    </source>
</evidence>
<dbReference type="AlphaFoldDB" id="E1QGY9"/>
<dbReference type="EMBL" id="CP002085">
    <property type="protein sequence ID" value="ADK84832.1"/>
    <property type="molecule type" value="Genomic_DNA"/>
</dbReference>
<name>E1QGY9_DESB2</name>
<evidence type="ECO:0000256" key="1">
    <source>
        <dbReference type="SAM" id="MobiDB-lite"/>
    </source>
</evidence>
<keyword evidence="2" id="KW-0732">Signal</keyword>
<dbReference type="Proteomes" id="UP000009047">
    <property type="component" value="Chromosome"/>
</dbReference>
<dbReference type="PROSITE" id="PS50234">
    <property type="entry name" value="VWFA"/>
    <property type="match status" value="1"/>
</dbReference>
<dbReference type="PANTHER" id="PTHR47763">
    <property type="entry name" value="ALPHA-PROTEIN KINASE VWKA"/>
    <property type="match status" value="1"/>
</dbReference>
<evidence type="ECO:0000313" key="4">
    <source>
        <dbReference type="EMBL" id="ADK84832.1"/>
    </source>
</evidence>
<keyword evidence="5" id="KW-1185">Reference proteome</keyword>
<feature type="region of interest" description="Disordered" evidence="1">
    <location>
        <begin position="476"/>
        <end position="523"/>
    </location>
</feature>
<reference evidence="4 5" key="1">
    <citation type="journal article" date="2010" name="Stand. Genomic Sci.">
        <title>Complete genome sequence of Desulfarculus baarsii type strain (2st14).</title>
        <authorList>
            <person name="Sun H."/>
            <person name="Spring S."/>
            <person name="Lapidus A."/>
            <person name="Davenport K."/>
            <person name="Del Rio T.G."/>
            <person name="Tice H."/>
            <person name="Nolan M."/>
            <person name="Copeland A."/>
            <person name="Cheng J.F."/>
            <person name="Lucas S."/>
            <person name="Tapia R."/>
            <person name="Goodwin L."/>
            <person name="Pitluck S."/>
            <person name="Ivanova N."/>
            <person name="Pagani I."/>
            <person name="Mavromatis K."/>
            <person name="Ovchinnikova G."/>
            <person name="Pati A."/>
            <person name="Chen A."/>
            <person name="Palaniappan K."/>
            <person name="Hauser L."/>
            <person name="Chang Y.J."/>
            <person name="Jeffries C.D."/>
            <person name="Detter J.C."/>
            <person name="Han C."/>
            <person name="Rohde M."/>
            <person name="Brambilla E."/>
            <person name="Goker M."/>
            <person name="Woyke T."/>
            <person name="Bristow J."/>
            <person name="Eisen J.A."/>
            <person name="Markowitz V."/>
            <person name="Hugenholtz P."/>
            <person name="Kyrpides N.C."/>
            <person name="Klenk H.P."/>
            <person name="Land M."/>
        </authorList>
    </citation>
    <scope>NUCLEOTIDE SEQUENCE [LARGE SCALE GENOMIC DNA]</scope>
    <source>
        <strain evidence="5">ATCC 33931 / DSM 2075 / LMG 7858 / VKM B-1802 / 2st14</strain>
    </source>
</reference>
<keyword evidence="4" id="KW-0418">Kinase</keyword>
<accession>E1QGY9</accession>
<dbReference type="InterPro" id="IPR036465">
    <property type="entry name" value="vWFA_dom_sf"/>
</dbReference>
<feature type="chain" id="PRO_5003150085" evidence="2">
    <location>
        <begin position="24"/>
        <end position="719"/>
    </location>
</feature>
<dbReference type="STRING" id="644282.Deba_1464"/>
<evidence type="ECO:0000313" key="5">
    <source>
        <dbReference type="Proteomes" id="UP000009047"/>
    </source>
</evidence>
<dbReference type="KEGG" id="dbr:Deba_1464"/>
<dbReference type="SUPFAM" id="SSF53300">
    <property type="entry name" value="vWA-like"/>
    <property type="match status" value="1"/>
</dbReference>
<dbReference type="InterPro" id="IPR002035">
    <property type="entry name" value="VWF_A"/>
</dbReference>
<dbReference type="eggNOG" id="COG2304">
    <property type="taxonomic scope" value="Bacteria"/>
</dbReference>
<proteinExistence type="predicted"/>
<gene>
    <name evidence="4" type="ordered locus">Deba_1464</name>
</gene>
<sequence length="719" mass="77518">MKRALLVVVMALIAVAMAVPATAAEGRQPVKIDGKKHLPLRVLARPFSHIYKTQDVAGGTAQENVPSFQPFYVYTRPSEQDRAAQRGWYEVGSDARGGVIGWMQAKDVFEWKQAMCLAYTHPEGRKPVLMFAEEPPLAKLVAAPPAQRDPAVEALYKAIADKNIPVDFPVKSVEPQKAVDISKQFYLLPILDFKVVDFAGREGRVVKLAAVTAGGPEARQASDIRSNTAYVEEATQESTQVAADTLKNLVFDVVFVMDTTVSMRPNIEATLRVIRQVAANLGSDPEAAQGVRFGFWGYRDSAEDIPGIEYTTKNYTPTLQTAAEFENTLAGVQVTEIDSVDYPEDVFSGVDDAMRKTAWDDNAIKFMVLVGDAPGHELGHKWNLSGQDENTLRSIADDGSFYLLALHVKNPKATKHNPRAEQQYGVLGLNKGSGGQTTYTAVDSQDAAAYGVAAESLTQAIVSVVRAAKQGQVAPQLTGGGQGGELADLGQAPAAPAAQTPAQAPAQTPPPASPPAGGELADLGPEHQKLADDVQETTNRALRAALVEWIGQQTGAQAPRDIEAWAVDKDLLNPAVSSMEVRLLINKQQLSSLKQVLTEVMGAGRLGQIGGDDFFTALQSTAAAAARDPNQIKNARTMAETGLVPEFLLGLPYQSRLMAMTNELWQSWGPDEQDEFLNELEARISAYQAIHDGPDGWIKLNPGDDAGEMVYPISLDLLP</sequence>
<dbReference type="RefSeq" id="WP_013258285.1">
    <property type="nucleotide sequence ID" value="NC_014365.1"/>
</dbReference>
<dbReference type="GO" id="GO:0004674">
    <property type="term" value="F:protein serine/threonine kinase activity"/>
    <property type="evidence" value="ECO:0007669"/>
    <property type="project" value="UniProtKB-KW"/>
</dbReference>
<evidence type="ECO:0000256" key="2">
    <source>
        <dbReference type="SAM" id="SignalP"/>
    </source>
</evidence>
<keyword evidence="4" id="KW-0723">Serine/threonine-protein kinase</keyword>
<keyword evidence="4" id="KW-0808">Transferase</keyword>
<dbReference type="PANTHER" id="PTHR47763:SF4">
    <property type="entry name" value="ALPHA-PROTEIN KINASE VWKA"/>
    <property type="match status" value="1"/>
</dbReference>
<protein>
    <submittedName>
        <fullName evidence="4">Serine/threonine protein kinase PpkA</fullName>
    </submittedName>
</protein>
<feature type="signal peptide" evidence="2">
    <location>
        <begin position="1"/>
        <end position="23"/>
    </location>
</feature>
<feature type="compositionally biased region" description="Low complexity" evidence="1">
    <location>
        <begin position="485"/>
        <end position="506"/>
    </location>
</feature>
<organism evidence="4 5">
    <name type="scientific">Desulfarculus baarsii (strain ATCC 33931 / DSM 2075 / LMG 7858 / VKM B-1802 / 2st14)</name>
    <dbReference type="NCBI Taxonomy" id="644282"/>
    <lineage>
        <taxon>Bacteria</taxon>
        <taxon>Pseudomonadati</taxon>
        <taxon>Thermodesulfobacteriota</taxon>
        <taxon>Desulfarculia</taxon>
        <taxon>Desulfarculales</taxon>
        <taxon>Desulfarculaceae</taxon>
        <taxon>Desulfarculus</taxon>
    </lineage>
</organism>
<feature type="domain" description="VWFA" evidence="3">
    <location>
        <begin position="252"/>
        <end position="461"/>
    </location>
</feature>